<organism evidence="2 3">
    <name type="scientific">Shewanella mangrovi</name>
    <dbReference type="NCBI Taxonomy" id="1515746"/>
    <lineage>
        <taxon>Bacteria</taxon>
        <taxon>Pseudomonadati</taxon>
        <taxon>Pseudomonadota</taxon>
        <taxon>Gammaproteobacteria</taxon>
        <taxon>Alteromonadales</taxon>
        <taxon>Shewanellaceae</taxon>
        <taxon>Shewanella</taxon>
    </lineage>
</organism>
<accession>A0A094LUM5</accession>
<sequence>MNTIMLTAFLTALSLTTAVASTSAAASETAPQVTQSATQTTTAAAAQIRYDNRGRPVIATQVNGKGPYYMVVDSAAESSLIVPALGKLLGVQSVDSGLVIRGATGKVQAKMYPIDQFTSSLFDEKQIGLLELPNPGSTPAAGIIGMDLFANQALVFDIAHGQLRTATSGAVAGHYATVKAIDNQSLLISVMVKLNGVEIPALIDTGAAATIGNYAAMRALGWDHNSKALQDDGAIRGATADTSAIKKASIATFAFGPLTMRDVPLRFTTQDDGRPARITLGSDILNNFIGFALDFPKRELLIMLPEASKADAH</sequence>
<evidence type="ECO:0008006" key="4">
    <source>
        <dbReference type="Google" id="ProtNLM"/>
    </source>
</evidence>
<dbReference type="AlphaFoldDB" id="A0A094LUM5"/>
<name>A0A094LUM5_9GAMM</name>
<reference evidence="2 3" key="1">
    <citation type="submission" date="2014-06" db="EMBL/GenBank/DDBJ databases">
        <title>Shewanella sp. YQH10.</title>
        <authorList>
            <person name="Liu Y."/>
            <person name="Zeng R."/>
        </authorList>
    </citation>
    <scope>NUCLEOTIDE SEQUENCE [LARGE SCALE GENOMIC DNA]</scope>
    <source>
        <strain evidence="2 3">YQH10</strain>
    </source>
</reference>
<keyword evidence="3" id="KW-1185">Reference proteome</keyword>
<feature type="chain" id="PRO_5001907188" description="Peptidase A2 domain-containing protein" evidence="1">
    <location>
        <begin position="21"/>
        <end position="313"/>
    </location>
</feature>
<comment type="caution">
    <text evidence="2">The sequence shown here is derived from an EMBL/GenBank/DDBJ whole genome shotgun (WGS) entry which is preliminary data.</text>
</comment>
<dbReference type="Proteomes" id="UP000029264">
    <property type="component" value="Unassembled WGS sequence"/>
</dbReference>
<dbReference type="STRING" id="1515746.HR45_00405"/>
<keyword evidence="1" id="KW-0732">Signal</keyword>
<evidence type="ECO:0000313" key="3">
    <source>
        <dbReference type="Proteomes" id="UP000029264"/>
    </source>
</evidence>
<dbReference type="Pfam" id="PF13650">
    <property type="entry name" value="Asp_protease_2"/>
    <property type="match status" value="2"/>
</dbReference>
<protein>
    <recommendedName>
        <fullName evidence="4">Peptidase A2 domain-containing protein</fullName>
    </recommendedName>
</protein>
<dbReference type="Gene3D" id="2.40.70.10">
    <property type="entry name" value="Acid Proteases"/>
    <property type="match status" value="2"/>
</dbReference>
<dbReference type="EMBL" id="JPEO01000001">
    <property type="protein sequence ID" value="KFZ38903.1"/>
    <property type="molecule type" value="Genomic_DNA"/>
</dbReference>
<feature type="signal peptide" evidence="1">
    <location>
        <begin position="1"/>
        <end position="20"/>
    </location>
</feature>
<evidence type="ECO:0000313" key="2">
    <source>
        <dbReference type="EMBL" id="KFZ38903.1"/>
    </source>
</evidence>
<evidence type="ECO:0000256" key="1">
    <source>
        <dbReference type="SAM" id="SignalP"/>
    </source>
</evidence>
<proteinExistence type="predicted"/>
<gene>
    <name evidence="2" type="ORF">HR45_00405</name>
</gene>
<dbReference type="SUPFAM" id="SSF50630">
    <property type="entry name" value="Acid proteases"/>
    <property type="match status" value="2"/>
</dbReference>
<dbReference type="eggNOG" id="COG3577">
    <property type="taxonomic scope" value="Bacteria"/>
</dbReference>
<dbReference type="InterPro" id="IPR021109">
    <property type="entry name" value="Peptidase_aspartic_dom_sf"/>
</dbReference>